<dbReference type="InterPro" id="IPR000914">
    <property type="entry name" value="SBP_5_dom"/>
</dbReference>
<evidence type="ECO:0000313" key="7">
    <source>
        <dbReference type="EMBL" id="OWQ88422.1"/>
    </source>
</evidence>
<dbReference type="AlphaFoldDB" id="A0A246J794"/>
<dbReference type="EMBL" id="NIOF01000007">
    <property type="protein sequence ID" value="OWQ88422.1"/>
    <property type="molecule type" value="Genomic_DNA"/>
</dbReference>
<name>A0A246J794_9BURK</name>
<dbReference type="InterPro" id="IPR039424">
    <property type="entry name" value="SBP_5"/>
</dbReference>
<evidence type="ECO:0000256" key="5">
    <source>
        <dbReference type="SAM" id="SignalP"/>
    </source>
</evidence>
<dbReference type="Gene3D" id="3.40.190.10">
    <property type="entry name" value="Periplasmic binding protein-like II"/>
    <property type="match status" value="1"/>
</dbReference>
<dbReference type="GO" id="GO:0043190">
    <property type="term" value="C:ATP-binding cassette (ABC) transporter complex"/>
    <property type="evidence" value="ECO:0007669"/>
    <property type="project" value="InterPro"/>
</dbReference>
<dbReference type="Proteomes" id="UP000197468">
    <property type="component" value="Unassembled WGS sequence"/>
</dbReference>
<gene>
    <name evidence="7" type="ORF">CDN99_16315</name>
</gene>
<dbReference type="GO" id="GO:1904680">
    <property type="term" value="F:peptide transmembrane transporter activity"/>
    <property type="evidence" value="ECO:0007669"/>
    <property type="project" value="TreeGrafter"/>
</dbReference>
<accession>A0A246J794</accession>
<dbReference type="PANTHER" id="PTHR30290">
    <property type="entry name" value="PERIPLASMIC BINDING COMPONENT OF ABC TRANSPORTER"/>
    <property type="match status" value="1"/>
</dbReference>
<comment type="subcellular location">
    <subcellularLocation>
        <location evidence="1">Cell envelope</location>
    </subcellularLocation>
</comment>
<protein>
    <submittedName>
        <fullName evidence="7">Bicyclomycin resistance protein</fullName>
    </submittedName>
</protein>
<dbReference type="PANTHER" id="PTHR30290:SF10">
    <property type="entry name" value="PERIPLASMIC OLIGOPEPTIDE-BINDING PROTEIN-RELATED"/>
    <property type="match status" value="1"/>
</dbReference>
<dbReference type="RefSeq" id="WP_088385946.1">
    <property type="nucleotide sequence ID" value="NZ_NIOF01000007.1"/>
</dbReference>
<sequence>MTTYRARPVPSILRGALLAAALALTAAVAAAASQAASPTAPSTASQAVSPDAVATPPKVLRYAFRVAETGFDPAKITDLYSRMITPHIFEGLYTYDQLARPAQLKPLTAAALPESSDDYRVWTVRLRPGIYFADDPAFKGKRRELVAEDYVYSIKRFADPAVASPTWSEIEELELIGLNEYRDRIRKAGKPFDYDTPIEGLRAVDRYTLQFKSHATRPRLMEVFAQGDLYGAVAREVIEAYPGDSMAHPVGTGPFVLKHWRRSSQMVLERNPGYRERYYDQEVHPADDDVEGQALMARFKGRRLPMIDRVEVNIIEENQPRWLSFLNGEYDFIERTPEDFMTQATPNGKIAPNLEKQGKHAYRTVASDVLFTVFNMEDAVVGGYTPDRIALRRAIALAIDVDRELRLVRRGQAVRAQSLYMPGTTGYDPAFRSEMGDFDPARARALLDLYGYVDKDGDGWRDLPDGRPLVLESLTTPELFQRQIDEIVQKNLAAIGVRIVFKPAKWPENLKALRAGKYQIWSLATSASKPDGQDSLSRMYSGQIGAQNYARFRLAAVDKLYDEASHLPDGPERLKIFDETKRYATAYMPYKYRGHRFITDIAQPQLIGYRRPQFWQNWWEYVDIDADAAAKYRH</sequence>
<comment type="similarity">
    <text evidence="2">Belongs to the bacterial solute-binding protein 5 family.</text>
</comment>
<proteinExistence type="inferred from homology"/>
<evidence type="ECO:0000256" key="2">
    <source>
        <dbReference type="ARBA" id="ARBA00005695"/>
    </source>
</evidence>
<evidence type="ECO:0000256" key="1">
    <source>
        <dbReference type="ARBA" id="ARBA00004196"/>
    </source>
</evidence>
<dbReference type="PIRSF" id="PIRSF002741">
    <property type="entry name" value="MppA"/>
    <property type="match status" value="1"/>
</dbReference>
<keyword evidence="4 5" id="KW-0732">Signal</keyword>
<evidence type="ECO:0000256" key="4">
    <source>
        <dbReference type="ARBA" id="ARBA00022729"/>
    </source>
</evidence>
<dbReference type="Gene3D" id="3.10.105.10">
    <property type="entry name" value="Dipeptide-binding Protein, Domain 3"/>
    <property type="match status" value="1"/>
</dbReference>
<feature type="signal peptide" evidence="5">
    <location>
        <begin position="1"/>
        <end position="31"/>
    </location>
</feature>
<comment type="caution">
    <text evidence="7">The sequence shown here is derived from an EMBL/GenBank/DDBJ whole genome shotgun (WGS) entry which is preliminary data.</text>
</comment>
<keyword evidence="8" id="KW-1185">Reference proteome</keyword>
<organism evidence="7 8">
    <name type="scientific">Roseateles aquatilis</name>
    <dbReference type="NCBI Taxonomy" id="431061"/>
    <lineage>
        <taxon>Bacteria</taxon>
        <taxon>Pseudomonadati</taxon>
        <taxon>Pseudomonadota</taxon>
        <taxon>Betaproteobacteria</taxon>
        <taxon>Burkholderiales</taxon>
        <taxon>Sphaerotilaceae</taxon>
        <taxon>Roseateles</taxon>
    </lineage>
</organism>
<dbReference type="SUPFAM" id="SSF53850">
    <property type="entry name" value="Periplasmic binding protein-like II"/>
    <property type="match status" value="1"/>
</dbReference>
<reference evidence="7 8" key="1">
    <citation type="journal article" date="2008" name="Int. J. Syst. Evol. Microbiol.">
        <title>Description of Roseateles aquatilis sp. nov. and Roseateles terrae sp. nov., in the class Betaproteobacteria, and emended description of the genus Roseateles.</title>
        <authorList>
            <person name="Gomila M."/>
            <person name="Bowien B."/>
            <person name="Falsen E."/>
            <person name="Moore E.R."/>
            <person name="Lalucat J."/>
        </authorList>
    </citation>
    <scope>NUCLEOTIDE SEQUENCE [LARGE SCALE GENOMIC DNA]</scope>
    <source>
        <strain evidence="7 8">CCUG 48205</strain>
    </source>
</reference>
<keyword evidence="3" id="KW-0813">Transport</keyword>
<evidence type="ECO:0000313" key="8">
    <source>
        <dbReference type="Proteomes" id="UP000197468"/>
    </source>
</evidence>
<evidence type="ECO:0000256" key="3">
    <source>
        <dbReference type="ARBA" id="ARBA00022448"/>
    </source>
</evidence>
<feature type="chain" id="PRO_5012467642" evidence="5">
    <location>
        <begin position="32"/>
        <end position="634"/>
    </location>
</feature>
<dbReference type="OrthoDB" id="9801912at2"/>
<dbReference type="InterPro" id="IPR030678">
    <property type="entry name" value="Peptide/Ni-bd"/>
</dbReference>
<dbReference type="GO" id="GO:0030288">
    <property type="term" value="C:outer membrane-bounded periplasmic space"/>
    <property type="evidence" value="ECO:0007669"/>
    <property type="project" value="UniProtKB-ARBA"/>
</dbReference>
<dbReference type="Pfam" id="PF00496">
    <property type="entry name" value="SBP_bac_5"/>
    <property type="match status" value="1"/>
</dbReference>
<feature type="domain" description="Solute-binding protein family 5" evidence="6">
    <location>
        <begin position="104"/>
        <end position="544"/>
    </location>
</feature>
<dbReference type="GO" id="GO:0015833">
    <property type="term" value="P:peptide transport"/>
    <property type="evidence" value="ECO:0007669"/>
    <property type="project" value="TreeGrafter"/>
</dbReference>
<evidence type="ECO:0000259" key="6">
    <source>
        <dbReference type="Pfam" id="PF00496"/>
    </source>
</evidence>